<dbReference type="InterPro" id="IPR011066">
    <property type="entry name" value="MscS_channel_C_sf"/>
</dbReference>
<accession>A0A0C1Q9X4</accession>
<dbReference type="OrthoDB" id="9809206at2"/>
<keyword evidence="5 8" id="KW-1133">Transmembrane helix</keyword>
<dbReference type="PANTHER" id="PTHR30460:SF0">
    <property type="entry name" value="MODERATE CONDUCTANCE MECHANOSENSITIVE CHANNEL YBIO"/>
    <property type="match status" value="1"/>
</dbReference>
<evidence type="ECO:0000313" key="14">
    <source>
        <dbReference type="EMBL" id="WAD01743.1"/>
    </source>
</evidence>
<proteinExistence type="inferred from homology"/>
<evidence type="ECO:0000313" key="13">
    <source>
        <dbReference type="EMBL" id="TOZ05898.1"/>
    </source>
</evidence>
<dbReference type="SUPFAM" id="SSF50182">
    <property type="entry name" value="Sm-like ribonucleoproteins"/>
    <property type="match status" value="1"/>
</dbReference>
<dbReference type="Gene3D" id="2.30.30.60">
    <property type="match status" value="1"/>
</dbReference>
<evidence type="ECO:0000313" key="11">
    <source>
        <dbReference type="EMBL" id="MBS1010803.1"/>
    </source>
</evidence>
<dbReference type="AlphaFoldDB" id="A0A0C1Q9X4"/>
<dbReference type="InterPro" id="IPR010920">
    <property type="entry name" value="LSM_dom_sf"/>
</dbReference>
<reference evidence="11" key="4">
    <citation type="submission" date="2022-09" db="EMBL/GenBank/DDBJ databases">
        <title>Genome-inferred correspondence between phylogeny and metabolic traits in the wild Drosophila gut microbiome.</title>
        <authorList>
            <person name="Bueno E."/>
            <person name="Blow F."/>
            <person name="Douglas A.E."/>
        </authorList>
    </citation>
    <scope>NUCLEOTIDE SEQUENCE</scope>
    <source>
        <strain evidence="11">Dm-2019-70</strain>
    </source>
</reference>
<keyword evidence="6 8" id="KW-0472">Membrane</keyword>
<dbReference type="Gene3D" id="1.10.287.1260">
    <property type="match status" value="1"/>
</dbReference>
<dbReference type="Pfam" id="PF00924">
    <property type="entry name" value="MS_channel_2nd"/>
    <property type="match status" value="1"/>
</dbReference>
<dbReference type="InterPro" id="IPR023408">
    <property type="entry name" value="MscS_beta-dom_sf"/>
</dbReference>
<dbReference type="Pfam" id="PF21088">
    <property type="entry name" value="MS_channel_1st"/>
    <property type="match status" value="1"/>
</dbReference>
<dbReference type="Proteomes" id="UP000307074">
    <property type="component" value="Chromosome"/>
</dbReference>
<feature type="domain" description="Mechanosensitive ion channel MscS" evidence="9">
    <location>
        <begin position="129"/>
        <end position="191"/>
    </location>
</feature>
<name>A0A0C1Q9X4_LEVBR</name>
<dbReference type="RefSeq" id="WP_011667943.1">
    <property type="nucleotide sequence ID" value="NZ_BBOW01000071.1"/>
</dbReference>
<comment type="similarity">
    <text evidence="2">Belongs to the MscS (TC 1.A.23) family.</text>
</comment>
<reference evidence="11" key="3">
    <citation type="submission" date="2020-12" db="EMBL/GenBank/DDBJ databases">
        <authorList>
            <person name="Mcmullen J.G."/>
        </authorList>
    </citation>
    <scope>NUCLEOTIDE SEQUENCE</scope>
    <source>
        <strain evidence="11">Dm-2019-70</strain>
    </source>
</reference>
<evidence type="ECO:0000256" key="5">
    <source>
        <dbReference type="ARBA" id="ARBA00022989"/>
    </source>
</evidence>
<dbReference type="EMBL" id="QFDK01000001">
    <property type="protein sequence ID" value="TOZ05898.1"/>
    <property type="molecule type" value="Genomic_DNA"/>
</dbReference>
<reference evidence="14" key="5">
    <citation type="submission" date="2022-11" db="EMBL/GenBank/DDBJ databases">
        <title>Whole genome sequence of Levilactobacillus brevis SMB091.</title>
        <authorList>
            <person name="Kim J.-M."/>
            <person name="Kim O.-C."/>
            <person name="Choi Y.H."/>
            <person name="Han N.S."/>
            <person name="Hurh B."/>
        </authorList>
    </citation>
    <scope>NUCLEOTIDE SEQUENCE</scope>
    <source>
        <strain evidence="14">SMB091</strain>
    </source>
</reference>
<evidence type="ECO:0000256" key="2">
    <source>
        <dbReference type="ARBA" id="ARBA00008017"/>
    </source>
</evidence>
<feature type="domain" description="Mechanosensitive ion channel transmembrane helices 2/3" evidence="10">
    <location>
        <begin position="86"/>
        <end position="126"/>
    </location>
</feature>
<dbReference type="Proteomes" id="UP001164768">
    <property type="component" value="Chromosome"/>
</dbReference>
<dbReference type="EMBL" id="JAERKF010000009">
    <property type="protein sequence ID" value="MBS1010803.1"/>
    <property type="molecule type" value="Genomic_DNA"/>
</dbReference>
<organism evidence="13 16">
    <name type="scientific">Levilactobacillus brevis</name>
    <name type="common">Lactobacillus brevis</name>
    <dbReference type="NCBI Taxonomy" id="1580"/>
    <lineage>
        <taxon>Bacteria</taxon>
        <taxon>Bacillati</taxon>
        <taxon>Bacillota</taxon>
        <taxon>Bacilli</taxon>
        <taxon>Lactobacillales</taxon>
        <taxon>Lactobacillaceae</taxon>
        <taxon>Levilactobacillus</taxon>
    </lineage>
</organism>
<comment type="function">
    <text evidence="7">May play a role in resistance to osmotic downshock.</text>
</comment>
<evidence type="ECO:0000259" key="9">
    <source>
        <dbReference type="Pfam" id="PF00924"/>
    </source>
</evidence>
<evidence type="ECO:0000259" key="10">
    <source>
        <dbReference type="Pfam" id="PF21088"/>
    </source>
</evidence>
<reference evidence="12 15" key="2">
    <citation type="submission" date="2018-07" db="EMBL/GenBank/DDBJ databases">
        <authorList>
            <person name="Feyereisen M."/>
        </authorList>
    </citation>
    <scope>NUCLEOTIDE SEQUENCE [LARGE SCALE GENOMIC DNA]</scope>
    <source>
        <strain evidence="12 15">UCCLBBS449</strain>
    </source>
</reference>
<evidence type="ECO:0000256" key="6">
    <source>
        <dbReference type="ARBA" id="ARBA00023136"/>
    </source>
</evidence>
<evidence type="ECO:0000313" key="12">
    <source>
        <dbReference type="EMBL" id="QCZ52887.1"/>
    </source>
</evidence>
<dbReference type="FunFam" id="2.30.30.60:FF:000001">
    <property type="entry name" value="MscS Mechanosensitive ion channel"/>
    <property type="match status" value="1"/>
</dbReference>
<dbReference type="Proteomes" id="UP000676478">
    <property type="component" value="Unassembled WGS sequence"/>
</dbReference>
<evidence type="ECO:0000313" key="15">
    <source>
        <dbReference type="Proteomes" id="UP000307074"/>
    </source>
</evidence>
<dbReference type="InterPro" id="IPR045276">
    <property type="entry name" value="YbiO_bact"/>
</dbReference>
<dbReference type="Proteomes" id="UP000785759">
    <property type="component" value="Unassembled WGS sequence"/>
</dbReference>
<dbReference type="InterPro" id="IPR011014">
    <property type="entry name" value="MscS_channel_TM-2"/>
</dbReference>
<keyword evidence="4 8" id="KW-0812">Transmembrane</keyword>
<evidence type="ECO:0000256" key="3">
    <source>
        <dbReference type="ARBA" id="ARBA00022475"/>
    </source>
</evidence>
<dbReference type="InterPro" id="IPR006685">
    <property type="entry name" value="MscS_channel_2nd"/>
</dbReference>
<comment type="subcellular location">
    <subcellularLocation>
        <location evidence="1">Cell membrane</location>
        <topology evidence="1">Multi-pass membrane protein</topology>
    </subcellularLocation>
</comment>
<evidence type="ECO:0000256" key="4">
    <source>
        <dbReference type="ARBA" id="ARBA00022692"/>
    </source>
</evidence>
<dbReference type="EMBL" id="CP113117">
    <property type="protein sequence ID" value="WAD01743.1"/>
    <property type="molecule type" value="Genomic_DNA"/>
</dbReference>
<evidence type="ECO:0000256" key="8">
    <source>
        <dbReference type="SAM" id="Phobius"/>
    </source>
</evidence>
<reference evidence="13" key="1">
    <citation type="submission" date="2018-05" db="EMBL/GenBank/DDBJ databases">
        <title>Genome Comparison of Lactic Acid Bacteria Isolated from non-Wheat Sourdough.</title>
        <authorList>
            <person name="Rice T."/>
            <person name="Axel C."/>
            <person name="Lynch K.M."/>
            <person name="Benz C."/>
            <person name="Arendt E.K."/>
            <person name="Coffey A."/>
        </authorList>
    </citation>
    <scope>NUCLEOTIDE SEQUENCE</scope>
    <source>
        <strain evidence="13">TR055</strain>
    </source>
</reference>
<keyword evidence="3" id="KW-1003">Cell membrane</keyword>
<evidence type="ECO:0000256" key="7">
    <source>
        <dbReference type="ARBA" id="ARBA00059688"/>
    </source>
</evidence>
<evidence type="ECO:0000256" key="1">
    <source>
        <dbReference type="ARBA" id="ARBA00004651"/>
    </source>
</evidence>
<dbReference type="SUPFAM" id="SSF82689">
    <property type="entry name" value="Mechanosensitive channel protein MscS (YggB), C-terminal domain"/>
    <property type="match status" value="1"/>
</dbReference>
<feature type="transmembrane region" description="Helical" evidence="8">
    <location>
        <begin position="35"/>
        <end position="56"/>
    </location>
</feature>
<dbReference type="Gene3D" id="3.30.70.100">
    <property type="match status" value="1"/>
</dbReference>
<evidence type="ECO:0000313" key="16">
    <source>
        <dbReference type="Proteomes" id="UP000785759"/>
    </source>
</evidence>
<dbReference type="OMA" id="FTIRVWA"/>
<protein>
    <submittedName>
        <fullName evidence="13">Mechanosensitive ion channel family protein</fullName>
    </submittedName>
    <submittedName>
        <fullName evidence="12">Small-conductance mechanosensitive channel</fullName>
    </submittedName>
</protein>
<dbReference type="EMBL" id="CP031198">
    <property type="protein sequence ID" value="QCZ52887.1"/>
    <property type="molecule type" value="Genomic_DNA"/>
</dbReference>
<dbReference type="SUPFAM" id="SSF82861">
    <property type="entry name" value="Mechanosensitive channel protein MscS (YggB), transmembrane region"/>
    <property type="match status" value="1"/>
</dbReference>
<dbReference type="GO" id="GO:0005886">
    <property type="term" value="C:plasma membrane"/>
    <property type="evidence" value="ECO:0007669"/>
    <property type="project" value="UniProtKB-SubCell"/>
</dbReference>
<sequence length="293" mass="31840">MTSLVTSTATSSKWLQHYLSSFDWEKFWHLITSRFLSLIFLTLLFFVINVVGKWILHRSFKRYLKPAADGTGSNRLQTISMLSLNLFHYTVLFFWIYALLSTLGVPVGTLVAGAGIFSLALGLGAQGFVSDLVTGISILLEQQFDVGDTVKIGTIEGTVTAMGLRTTQVTGADGTINFIPNRNITIVANRSRNDMRATVNIPIAPTTPVEQLPAIIRSVNERLMPEHPSVIGEPALTGVVTLPTGELVYQVIVVAKSGSQFALQATFLTAYLKAIREAGIHLPTHTPAPVAGQ</sequence>
<dbReference type="InterPro" id="IPR049142">
    <property type="entry name" value="MS_channel_1st"/>
</dbReference>
<dbReference type="GO" id="GO:0008381">
    <property type="term" value="F:mechanosensitive monoatomic ion channel activity"/>
    <property type="evidence" value="ECO:0007669"/>
    <property type="project" value="InterPro"/>
</dbReference>
<dbReference type="PANTHER" id="PTHR30460">
    <property type="entry name" value="MODERATE CONDUCTANCE MECHANOSENSITIVE CHANNEL YBIO"/>
    <property type="match status" value="1"/>
</dbReference>
<gene>
    <name evidence="13" type="ORF">DIS17_00195</name>
    <name evidence="11" type="ORF">JK167_08185</name>
    <name evidence="14" type="ORF">ORR04_00515</name>
    <name evidence="12" type="ORF">UCCLBBS449_0925</name>
</gene>